<proteinExistence type="predicted"/>
<reference evidence="2" key="1">
    <citation type="submission" date="2018-10" db="EMBL/GenBank/DDBJ databases">
        <authorList>
            <person name="Gruber-Vodicka H."/>
            <person name="Jaeckle O."/>
        </authorList>
    </citation>
    <scope>NUCLEOTIDE SEQUENCE</scope>
</reference>
<feature type="transmembrane region" description="Helical" evidence="1">
    <location>
        <begin position="21"/>
        <end position="40"/>
    </location>
</feature>
<protein>
    <recommendedName>
        <fullName evidence="3">DUF3576 domain-containing protein</fullName>
    </recommendedName>
</protein>
<evidence type="ECO:0008006" key="3">
    <source>
        <dbReference type="Google" id="ProtNLM"/>
    </source>
</evidence>
<dbReference type="Pfam" id="PF12100">
    <property type="entry name" value="DUF3576"/>
    <property type="match status" value="1"/>
</dbReference>
<keyword evidence="1" id="KW-1133">Transmembrane helix</keyword>
<evidence type="ECO:0000256" key="1">
    <source>
        <dbReference type="SAM" id="Phobius"/>
    </source>
</evidence>
<dbReference type="EMBL" id="LR026963">
    <property type="protein sequence ID" value="VBB69163.1"/>
    <property type="molecule type" value="Genomic_DNA"/>
</dbReference>
<dbReference type="InterPro" id="IPR021959">
    <property type="entry name" value="DUF3576"/>
</dbReference>
<accession>A0A484H8Q7</accession>
<gene>
    <name evidence="2" type="ORF">RIEGSTA812A_PEG_636</name>
</gene>
<dbReference type="AlphaFoldDB" id="A0A484H8Q7"/>
<keyword evidence="1" id="KW-0812">Transmembrane</keyword>
<keyword evidence="1" id="KW-0472">Membrane</keyword>
<name>A0A484H8Q7_9ZZZZ</name>
<organism evidence="2">
    <name type="scientific">invertebrate metagenome</name>
    <dbReference type="NCBI Taxonomy" id="1711999"/>
    <lineage>
        <taxon>unclassified sequences</taxon>
        <taxon>metagenomes</taxon>
        <taxon>organismal metagenomes</taxon>
    </lineage>
</organism>
<evidence type="ECO:0000313" key="2">
    <source>
        <dbReference type="EMBL" id="VBB69163.1"/>
    </source>
</evidence>
<sequence>MRGPLKEQPLRQSEKRVRVPEFLVTLVAMLFLFIACAYIETSYPEKIYKNESAVFRAPGEEPPKDSGLSSGFTLFGSPRKRSQEYIGVGVNSFLWRAALDTTAFMPMSFVDPFGGVIITDWYASPENPQERFKMNIYILSQELRSDGLRVAAFRQILQPDGEWRSASLHADTEIENAILTRARQLKMTATQYIQ</sequence>